<dbReference type="EMBL" id="JAAZON010000691">
    <property type="protein sequence ID" value="NMC64508.1"/>
    <property type="molecule type" value="Genomic_DNA"/>
</dbReference>
<dbReference type="Proteomes" id="UP000524246">
    <property type="component" value="Unassembled WGS sequence"/>
</dbReference>
<name>A0A7X9FUF3_9DELT</name>
<dbReference type="Pfam" id="PF04465">
    <property type="entry name" value="DUF499"/>
    <property type="match status" value="1"/>
</dbReference>
<dbReference type="AlphaFoldDB" id="A0A7X9FUF3"/>
<feature type="non-terminal residue" evidence="1">
    <location>
        <position position="1"/>
    </location>
</feature>
<dbReference type="InterPro" id="IPR007555">
    <property type="entry name" value="DUF499"/>
</dbReference>
<feature type="non-terminal residue" evidence="1">
    <location>
        <position position="950"/>
    </location>
</feature>
<evidence type="ECO:0000313" key="2">
    <source>
        <dbReference type="Proteomes" id="UP000524246"/>
    </source>
</evidence>
<accession>A0A7X9FUF3</accession>
<keyword evidence="1" id="KW-0547">Nucleotide-binding</keyword>
<evidence type="ECO:0000313" key="1">
    <source>
        <dbReference type="EMBL" id="NMC64508.1"/>
    </source>
</evidence>
<gene>
    <name evidence="1" type="ORF">GYA55_15185</name>
</gene>
<dbReference type="GO" id="GO:0005524">
    <property type="term" value="F:ATP binding"/>
    <property type="evidence" value="ECO:0007669"/>
    <property type="project" value="UniProtKB-KW"/>
</dbReference>
<reference evidence="1 2" key="1">
    <citation type="journal article" date="2020" name="Biotechnol. Biofuels">
        <title>New insights from the biogas microbiome by comprehensive genome-resolved metagenomics of nearly 1600 species originating from multiple anaerobic digesters.</title>
        <authorList>
            <person name="Campanaro S."/>
            <person name="Treu L."/>
            <person name="Rodriguez-R L.M."/>
            <person name="Kovalovszki A."/>
            <person name="Ziels R.M."/>
            <person name="Maus I."/>
            <person name="Zhu X."/>
            <person name="Kougias P.G."/>
            <person name="Basile A."/>
            <person name="Luo G."/>
            <person name="Schluter A."/>
            <person name="Konstantinidis K.T."/>
            <person name="Angelidaki I."/>
        </authorList>
    </citation>
    <scope>NUCLEOTIDE SEQUENCE [LARGE SCALE GENOMIC DNA]</scope>
    <source>
        <strain evidence="1">AS27yjCOA_65</strain>
    </source>
</reference>
<keyword evidence="1" id="KW-0067">ATP-binding</keyword>
<sequence length="950" mass="106643">LRLAGKNDKAVRKLALTYGGGKTHTLITLYHLVNDPSALPRELPAVQEFLSEISIPLPSARIATLSFDKVDVEKGMETRAPNGETRWLKQPWSILAYQIAGDTGLKLLNAEGKAEERISPPAQNLLEPLLSLPANEGLSTLILMDEVLMFARRAVDLDTSWSGRLVAFFQYLTQAASHVDRVCIVASLLATDTAMSDPTGRAISKDIEDIFTRQREENIQPVVKDDVAEVLRRRLFTVESMQNRESFRPHVVTALKGIEDLDAQIQQEGKAAEERFLRSYPFHPELTEVLYSKWTNLEGFQRTRGVLRTFALALREAEKWDDSPLISANVFLNKPGSHDISEATRELASIATAEEHEGPPQQWSQILQSELEKAINIQKEHPALRGREIEQAVISTFLHSQPIGQLIQTRELFVLIGHTRPDRIELEKALLRWASLSWFLDDTLTQSRETSFDQTAGLPKHWRLGSRPNLTQMHHDACRFRVSEEEIETRLVEEIGKLNSLITGAAGQGVKVHKLPDWPRQVEDDSEFHYIILGPKSACNAGNPSAEANRFINETTGPDRPRVYRNAIVIAAPSIDGLEAARNTIKKYLGWDEVRKQLAEQQVDPVRSASLNANLEASRKSIPDSIRQAYCIVVTVDETNIIQAYRITSSNDPLFSVIKRDTHIRIQETAVSAEALLPGGPYYLWREGDTSRRLKDLVTAFAQYPHLPKMLNRQAILDTLVNGCRDGMFVLRQPRPDNTHRTFWRQNPDEIALKEPGLEVVLPEAAELSEVAPELLVPNQLPGLWQEQELQMQALYSYFAGKHEVQVQKEGYQEPVMIPKADSSIIDTAVQEAVNKGLLWLIFGTASIYAEEVPTGLITLETTLLPPPPRLSTMDVLPDRLPDAWKSDTTTALAIAAALSSKHGKPLPWRTIHTALDGAFQAHYIERTVDSKAWPCDYGDAQWIKFHVAL</sequence>
<organism evidence="1 2">
    <name type="scientific">SAR324 cluster bacterium</name>
    <dbReference type="NCBI Taxonomy" id="2024889"/>
    <lineage>
        <taxon>Bacteria</taxon>
        <taxon>Deltaproteobacteria</taxon>
        <taxon>SAR324 cluster</taxon>
    </lineage>
</organism>
<protein>
    <submittedName>
        <fullName evidence="1">ATP-binding protein</fullName>
    </submittedName>
</protein>
<comment type="caution">
    <text evidence="1">The sequence shown here is derived from an EMBL/GenBank/DDBJ whole genome shotgun (WGS) entry which is preliminary data.</text>
</comment>
<proteinExistence type="predicted"/>